<dbReference type="PROSITE" id="PS50089">
    <property type="entry name" value="ZF_RING_2"/>
    <property type="match status" value="2"/>
</dbReference>
<dbReference type="EC" id="2.3.2.27" evidence="3"/>
<dbReference type="PANTHER" id="PTHR14140:SF45">
    <property type="entry name" value="RING-TYPE E3 UBIQUITIN TRANSFERASE"/>
    <property type="match status" value="1"/>
</dbReference>
<evidence type="ECO:0000256" key="5">
    <source>
        <dbReference type="ARBA" id="ARBA00022723"/>
    </source>
</evidence>
<dbReference type="GO" id="GO:0008270">
    <property type="term" value="F:zinc ion binding"/>
    <property type="evidence" value="ECO:0007669"/>
    <property type="project" value="UniProtKB-KW"/>
</dbReference>
<feature type="domain" description="RING-type" evidence="17">
    <location>
        <begin position="748"/>
        <end position="787"/>
    </location>
</feature>
<dbReference type="GO" id="GO:0005634">
    <property type="term" value="C:nucleus"/>
    <property type="evidence" value="ECO:0007669"/>
    <property type="project" value="UniProtKB-SubCell"/>
</dbReference>
<dbReference type="Gene3D" id="2.30.280.10">
    <property type="entry name" value="SRA-YDG"/>
    <property type="match status" value="1"/>
</dbReference>
<dbReference type="SUPFAM" id="SSF57850">
    <property type="entry name" value="RING/U-box"/>
    <property type="match status" value="1"/>
</dbReference>
<dbReference type="Pfam" id="PF00628">
    <property type="entry name" value="PHD"/>
    <property type="match status" value="1"/>
</dbReference>
<evidence type="ECO:0000256" key="7">
    <source>
        <dbReference type="ARBA" id="ARBA00022786"/>
    </source>
</evidence>
<dbReference type="PANTHER" id="PTHR14140">
    <property type="entry name" value="E3 UBIQUITIN-PROTEIN LIGASE UHRF-RELATED"/>
    <property type="match status" value="1"/>
</dbReference>
<comment type="pathway">
    <text evidence="2">Protein modification; protein ubiquitination.</text>
</comment>
<evidence type="ECO:0000313" key="19">
    <source>
        <dbReference type="EMBL" id="KAK3792849.1"/>
    </source>
</evidence>
<dbReference type="SMART" id="SM00466">
    <property type="entry name" value="SRA"/>
    <property type="match status" value="1"/>
</dbReference>
<dbReference type="CDD" id="cd01797">
    <property type="entry name" value="Ubl_UHRF"/>
    <property type="match status" value="1"/>
</dbReference>
<evidence type="ECO:0000256" key="8">
    <source>
        <dbReference type="ARBA" id="ARBA00022833"/>
    </source>
</evidence>
<comment type="caution">
    <text evidence="19">The sequence shown here is derived from an EMBL/GenBank/DDBJ whole genome shotgun (WGS) entry which is preliminary data.</text>
</comment>
<evidence type="ECO:0000259" key="16">
    <source>
        <dbReference type="PROSITE" id="PS50053"/>
    </source>
</evidence>
<organism evidence="19 20">
    <name type="scientific">Elysia crispata</name>
    <name type="common">lettuce slug</name>
    <dbReference type="NCBI Taxonomy" id="231223"/>
    <lineage>
        <taxon>Eukaryota</taxon>
        <taxon>Metazoa</taxon>
        <taxon>Spiralia</taxon>
        <taxon>Lophotrochozoa</taxon>
        <taxon>Mollusca</taxon>
        <taxon>Gastropoda</taxon>
        <taxon>Heterobranchia</taxon>
        <taxon>Euthyneura</taxon>
        <taxon>Panpulmonata</taxon>
        <taxon>Sacoglossa</taxon>
        <taxon>Placobranchoidea</taxon>
        <taxon>Plakobranchidae</taxon>
        <taxon>Elysia</taxon>
    </lineage>
</organism>
<dbReference type="Proteomes" id="UP001283361">
    <property type="component" value="Unassembled WGS sequence"/>
</dbReference>
<dbReference type="CDD" id="cd15525">
    <property type="entry name" value="PHD_UHRF1_2"/>
    <property type="match status" value="1"/>
</dbReference>
<dbReference type="GO" id="GO:0003677">
    <property type="term" value="F:DNA binding"/>
    <property type="evidence" value="ECO:0007669"/>
    <property type="project" value="UniProtKB-KW"/>
</dbReference>
<evidence type="ECO:0000256" key="1">
    <source>
        <dbReference type="ARBA" id="ARBA00000900"/>
    </source>
</evidence>
<name>A0AAE1ARV3_9GAST</name>
<accession>A0AAE1ARV3</accession>
<keyword evidence="10 13" id="KW-0539">Nucleus</keyword>
<keyword evidence="7" id="KW-0833">Ubl conjugation pathway</keyword>
<dbReference type="PROSITE" id="PS50016">
    <property type="entry name" value="ZF_PHD_2"/>
    <property type="match status" value="1"/>
</dbReference>
<feature type="domain" description="Ubiquitin-like" evidence="16">
    <location>
        <begin position="1"/>
        <end position="78"/>
    </location>
</feature>
<dbReference type="InterPro" id="IPR003105">
    <property type="entry name" value="SRA_YDG"/>
</dbReference>
<keyword evidence="11" id="KW-0131">Cell cycle</keyword>
<feature type="region of interest" description="Disordered" evidence="14">
    <location>
        <begin position="99"/>
        <end position="131"/>
    </location>
</feature>
<keyword evidence="8" id="KW-0862">Zinc</keyword>
<evidence type="ECO:0000256" key="3">
    <source>
        <dbReference type="ARBA" id="ARBA00012483"/>
    </source>
</evidence>
<sequence>MWIQVRLMSERKPVTINNLSKLSKVETLRKRLVQSFNVEPENQRLFFRGKQMEDGHTLFDYDVGLNDIIQLLVRQVTPKKVKEIDTSITESEECFTNEISLSDDEVSSDKENKEKLPKQTDEESADSQYLPPGHIYKIGDIIDARDVSMGGWFEAKIKKIEHGHDPEIQERLGAKKAQGNYLTNGLEANDFDTSSGEGLEDASWKLDFGEPDGFTYHIYLEEYPSDILKVSSSEIKPRARTLLRFEDITVGQHIMANYNYEDPDTRGFWYDCVVTDKRDERTKKELKATVYVGNCLTPIHNCRILFVKELFGIEVPGTQITEEDIRADPTNNIETRKIQPHCDHCNDNPRRKCKHCGCSVCSEKKDPEKTILCDECDDPFHIYCLNPPLEKVPEEDEWYCPGCKNDETSIVRVGEKLKINKKKAKMASATSTSNRDWGKGMACVGRSKICTIVPSTHYGPIPGVQVGTLWKFRVQVSEAGVHRPHVAGIHGREDDGAYSIVLSGGYEDDNDDGEEFFYTGSGGRDLSGNKRTAEQSCDQTLTRMNKALAKNCNAPLDTVKGAVAKDWKGGKPVRVVRNCKLRKHSTYAPEEGNRYDGIYKVVMYWPEKGKSGYLVWRYLIRRDDPVPAPWTKAGSLRCEQLGLVMQYPEGYLESLAEKDKAEEDESSSQKKGKKRKAVDSPSKKSSSSHPVSKYRAKKMTKVDYKIEANIQKLIDEDLLNQRLWKTAASHTIYGYKAFLEKIEELFLCTCCQDVVCKPVTLECTHNICKFCLQRSFKAEVYSCPSCRAELDKDMKMEINETLSEILNSFFPGYESGR</sequence>
<keyword evidence="6 12" id="KW-0863">Zinc-finger</keyword>
<evidence type="ECO:0000259" key="18">
    <source>
        <dbReference type="PROSITE" id="PS51015"/>
    </source>
</evidence>
<dbReference type="PROSITE" id="PS51015">
    <property type="entry name" value="YDG"/>
    <property type="match status" value="1"/>
</dbReference>
<dbReference type="InterPro" id="IPR011011">
    <property type="entry name" value="Znf_FYVE_PHD"/>
</dbReference>
<keyword evidence="9" id="KW-0238">DNA-binding</keyword>
<dbReference type="Pfam" id="PF12148">
    <property type="entry name" value="TTD"/>
    <property type="match status" value="1"/>
</dbReference>
<feature type="domain" description="YDG" evidence="18">
    <location>
        <begin position="459"/>
        <end position="622"/>
    </location>
</feature>
<proteinExistence type="predicted"/>
<dbReference type="GO" id="GO:0061630">
    <property type="term" value="F:ubiquitin protein ligase activity"/>
    <property type="evidence" value="ECO:0007669"/>
    <property type="project" value="UniProtKB-EC"/>
</dbReference>
<dbReference type="SMART" id="SM00249">
    <property type="entry name" value="PHD"/>
    <property type="match status" value="1"/>
</dbReference>
<dbReference type="InterPro" id="IPR019787">
    <property type="entry name" value="Znf_PHD-finger"/>
</dbReference>
<dbReference type="Gene3D" id="3.10.20.90">
    <property type="entry name" value="Phosphatidylinositol 3-kinase Catalytic Subunit, Chain A, domain 1"/>
    <property type="match status" value="1"/>
</dbReference>
<evidence type="ECO:0000256" key="13">
    <source>
        <dbReference type="PROSITE-ProRule" id="PRU00358"/>
    </source>
</evidence>
<evidence type="ECO:0000256" key="11">
    <source>
        <dbReference type="ARBA" id="ARBA00023306"/>
    </source>
</evidence>
<evidence type="ECO:0000259" key="15">
    <source>
        <dbReference type="PROSITE" id="PS50016"/>
    </source>
</evidence>
<reference evidence="19" key="1">
    <citation type="journal article" date="2023" name="G3 (Bethesda)">
        <title>A reference genome for the long-term kleptoplast-retaining sea slug Elysia crispata morphotype clarki.</title>
        <authorList>
            <person name="Eastman K.E."/>
            <person name="Pendleton A.L."/>
            <person name="Shaikh M.A."/>
            <person name="Suttiyut T."/>
            <person name="Ogas R."/>
            <person name="Tomko P."/>
            <person name="Gavelis G."/>
            <person name="Widhalm J.R."/>
            <person name="Wisecaver J.H."/>
        </authorList>
    </citation>
    <scope>NUCLEOTIDE SEQUENCE</scope>
    <source>
        <strain evidence="19">ECLA1</strain>
    </source>
</reference>
<evidence type="ECO:0000256" key="6">
    <source>
        <dbReference type="ARBA" id="ARBA00022771"/>
    </source>
</evidence>
<dbReference type="SUPFAM" id="SSF54236">
    <property type="entry name" value="Ubiquitin-like"/>
    <property type="match status" value="1"/>
</dbReference>
<evidence type="ECO:0000259" key="17">
    <source>
        <dbReference type="PROSITE" id="PS50089"/>
    </source>
</evidence>
<dbReference type="AlphaFoldDB" id="A0AAE1ARV3"/>
<dbReference type="CDD" id="cd20387">
    <property type="entry name" value="Tudor_UHRF_rpt1"/>
    <property type="match status" value="1"/>
</dbReference>
<gene>
    <name evidence="19" type="ORF">RRG08_039784</name>
</gene>
<dbReference type="FunFam" id="3.30.40.10:FF:000066">
    <property type="entry name" value="E3 ubiquitin-protein ligase UHRF2 isoform X1"/>
    <property type="match status" value="1"/>
</dbReference>
<evidence type="ECO:0000256" key="12">
    <source>
        <dbReference type="PROSITE-ProRule" id="PRU00175"/>
    </source>
</evidence>
<evidence type="ECO:0000256" key="14">
    <source>
        <dbReference type="SAM" id="MobiDB-lite"/>
    </source>
</evidence>
<dbReference type="FunFam" id="2.30.280.10:FF:000001">
    <property type="entry name" value="E3 ubiquitin-protein ligase UHRF1 isoform 1"/>
    <property type="match status" value="1"/>
</dbReference>
<dbReference type="InterPro" id="IPR001841">
    <property type="entry name" value="Znf_RING"/>
</dbReference>
<dbReference type="InterPro" id="IPR000626">
    <property type="entry name" value="Ubiquitin-like_dom"/>
</dbReference>
<comment type="catalytic activity">
    <reaction evidence="1">
        <text>S-ubiquitinyl-[E2 ubiquitin-conjugating enzyme]-L-cysteine + [acceptor protein]-L-lysine = [E2 ubiquitin-conjugating enzyme]-L-cysteine + N(6)-ubiquitinyl-[acceptor protein]-L-lysine.</text>
        <dbReference type="EC" id="2.3.2.27"/>
    </reaction>
</comment>
<dbReference type="PROSITE" id="PS00518">
    <property type="entry name" value="ZF_RING_1"/>
    <property type="match status" value="1"/>
</dbReference>
<dbReference type="SUPFAM" id="SSF88697">
    <property type="entry name" value="PUA domain-like"/>
    <property type="match status" value="1"/>
</dbReference>
<dbReference type="Gene3D" id="3.30.40.10">
    <property type="entry name" value="Zinc/RING finger domain, C3HC4 (zinc finger)"/>
    <property type="match status" value="1"/>
</dbReference>
<dbReference type="Gene3D" id="2.30.30.140">
    <property type="match status" value="1"/>
</dbReference>
<feature type="region of interest" description="Disordered" evidence="14">
    <location>
        <begin position="657"/>
        <end position="695"/>
    </location>
</feature>
<dbReference type="InterPro" id="IPR021991">
    <property type="entry name" value="TTD_dom"/>
</dbReference>
<evidence type="ECO:0000256" key="4">
    <source>
        <dbReference type="ARBA" id="ARBA00022679"/>
    </source>
</evidence>
<evidence type="ECO:0000256" key="9">
    <source>
        <dbReference type="ARBA" id="ARBA00023125"/>
    </source>
</evidence>
<feature type="domain" description="RING-type" evidence="17">
    <location>
        <begin position="358"/>
        <end position="404"/>
    </location>
</feature>
<feature type="compositionally biased region" description="Basic and acidic residues" evidence="14">
    <location>
        <begin position="107"/>
        <end position="121"/>
    </location>
</feature>
<evidence type="ECO:0000256" key="10">
    <source>
        <dbReference type="ARBA" id="ARBA00023242"/>
    </source>
</evidence>
<keyword evidence="5" id="KW-0479">Metal-binding</keyword>
<dbReference type="SUPFAM" id="SSF57903">
    <property type="entry name" value="FYVE/PHD zinc finger"/>
    <property type="match status" value="1"/>
</dbReference>
<dbReference type="InterPro" id="IPR001965">
    <property type="entry name" value="Znf_PHD"/>
</dbReference>
<keyword evidence="4" id="KW-0808">Transferase</keyword>
<dbReference type="InterPro" id="IPR029071">
    <property type="entry name" value="Ubiquitin-like_domsf"/>
</dbReference>
<dbReference type="SMART" id="SM00213">
    <property type="entry name" value="UBQ"/>
    <property type="match status" value="1"/>
</dbReference>
<dbReference type="InterPro" id="IPR045134">
    <property type="entry name" value="UHRF1/2-like"/>
</dbReference>
<dbReference type="InterPro" id="IPR015947">
    <property type="entry name" value="PUA-like_sf"/>
</dbReference>
<dbReference type="EMBL" id="JAWDGP010001320">
    <property type="protein sequence ID" value="KAK3792849.1"/>
    <property type="molecule type" value="Genomic_DNA"/>
</dbReference>
<comment type="subcellular location">
    <subcellularLocation>
        <location evidence="13">Nucleus</location>
    </subcellularLocation>
</comment>
<keyword evidence="20" id="KW-1185">Reference proteome</keyword>
<dbReference type="InterPro" id="IPR017907">
    <property type="entry name" value="Znf_RING_CS"/>
</dbReference>
<dbReference type="GO" id="GO:0016567">
    <property type="term" value="P:protein ubiquitination"/>
    <property type="evidence" value="ECO:0007669"/>
    <property type="project" value="TreeGrafter"/>
</dbReference>
<dbReference type="Gene3D" id="2.30.30.1150">
    <property type="match status" value="1"/>
</dbReference>
<evidence type="ECO:0000313" key="20">
    <source>
        <dbReference type="Proteomes" id="UP001283361"/>
    </source>
</evidence>
<dbReference type="Pfam" id="PF00240">
    <property type="entry name" value="ubiquitin"/>
    <property type="match status" value="1"/>
</dbReference>
<dbReference type="InterPro" id="IPR013083">
    <property type="entry name" value="Znf_RING/FYVE/PHD"/>
</dbReference>
<dbReference type="Pfam" id="PF02182">
    <property type="entry name" value="SAD_SRA"/>
    <property type="match status" value="1"/>
</dbReference>
<dbReference type="SMART" id="SM00184">
    <property type="entry name" value="RING"/>
    <property type="match status" value="2"/>
</dbReference>
<dbReference type="GO" id="GO:0044027">
    <property type="term" value="P:negative regulation of gene expression via chromosomal CpG island methylation"/>
    <property type="evidence" value="ECO:0007669"/>
    <property type="project" value="TreeGrafter"/>
</dbReference>
<evidence type="ECO:0000256" key="2">
    <source>
        <dbReference type="ARBA" id="ARBA00004906"/>
    </source>
</evidence>
<dbReference type="PROSITE" id="PS50053">
    <property type="entry name" value="UBIQUITIN_2"/>
    <property type="match status" value="1"/>
</dbReference>
<dbReference type="CDD" id="cd20388">
    <property type="entry name" value="Tudor_UHRF_rpt2"/>
    <property type="match status" value="1"/>
</dbReference>
<dbReference type="FunFam" id="3.10.20.90:FF:000465">
    <property type="entry name" value="E3 ubiquitin-protein ligase UHRF1-like Protein"/>
    <property type="match status" value="1"/>
</dbReference>
<dbReference type="InterPro" id="IPR036987">
    <property type="entry name" value="SRA-YDG_sf"/>
</dbReference>
<protein>
    <recommendedName>
        <fullName evidence="3">RING-type E3 ubiquitin transferase</fullName>
        <ecNumber evidence="3">2.3.2.27</ecNumber>
    </recommendedName>
</protein>
<feature type="domain" description="PHD-type" evidence="15">
    <location>
        <begin position="355"/>
        <end position="406"/>
    </location>
</feature>